<keyword evidence="1" id="KW-0677">Repeat</keyword>
<dbReference type="AlphaFoldDB" id="A0A9K3LS37"/>
<dbReference type="Pfam" id="PF02493">
    <property type="entry name" value="MORN"/>
    <property type="match status" value="6"/>
</dbReference>
<comment type="caution">
    <text evidence="3">The sequence shown here is derived from an EMBL/GenBank/DDBJ whole genome shotgun (WGS) entry which is preliminary data.</text>
</comment>
<evidence type="ECO:0000313" key="3">
    <source>
        <dbReference type="EMBL" id="KAG7367505.1"/>
    </source>
</evidence>
<dbReference type="OrthoDB" id="418492at2759"/>
<protein>
    <submittedName>
        <fullName evidence="3">MORN repeat-containing protein</fullName>
    </submittedName>
</protein>
<evidence type="ECO:0000256" key="1">
    <source>
        <dbReference type="ARBA" id="ARBA00022737"/>
    </source>
</evidence>
<evidence type="ECO:0000313" key="4">
    <source>
        <dbReference type="Proteomes" id="UP000693970"/>
    </source>
</evidence>
<evidence type="ECO:0000256" key="2">
    <source>
        <dbReference type="SAM" id="MobiDB-lite"/>
    </source>
</evidence>
<organism evidence="3 4">
    <name type="scientific">Nitzschia inconspicua</name>
    <dbReference type="NCBI Taxonomy" id="303405"/>
    <lineage>
        <taxon>Eukaryota</taxon>
        <taxon>Sar</taxon>
        <taxon>Stramenopiles</taxon>
        <taxon>Ochrophyta</taxon>
        <taxon>Bacillariophyta</taxon>
        <taxon>Bacillariophyceae</taxon>
        <taxon>Bacillariophycidae</taxon>
        <taxon>Bacillariales</taxon>
        <taxon>Bacillariaceae</taxon>
        <taxon>Nitzschia</taxon>
    </lineage>
</organism>
<accession>A0A9K3LS37</accession>
<dbReference type="EMBL" id="JAGRRH010000007">
    <property type="protein sequence ID" value="KAG7367505.1"/>
    <property type="molecule type" value="Genomic_DNA"/>
</dbReference>
<name>A0A9K3LS37_9STRA</name>
<proteinExistence type="predicted"/>
<dbReference type="Proteomes" id="UP000693970">
    <property type="component" value="Unassembled WGS sequence"/>
</dbReference>
<sequence>MNGNPVDNRTKRESTIPSEQQLRRHPTISVSNEYLLDRRHRPGMYTGAIDTTLRVPHGKGTMYYSDGGEYNGNWFQGVWSGFGTYSCPHTRASFQGNFLDDIKNGLFVVTYQDGRLYDGEYQMDVMGKGVMKLPQGTYWGYFDRDGRPNGRGKLRMHDGCEYDGEWVHGIMEGHGRMSYSKQYGDNDGYTFYLGSFSNDMRCGHGILVVNETLIHDGLWYKDEPVEGSSVLSTKCLDVTPPNGSSQRLLGRIPKTLSPCSRFTKKLLSRNK</sequence>
<dbReference type="PANTHER" id="PTHR43215">
    <property type="entry name" value="RADIAL SPOKE HEAD 1 HOMOLOG"/>
    <property type="match status" value="1"/>
</dbReference>
<dbReference type="InterPro" id="IPR003409">
    <property type="entry name" value="MORN"/>
</dbReference>
<gene>
    <name evidence="3" type="ORF">IV203_030176</name>
</gene>
<feature type="region of interest" description="Disordered" evidence="2">
    <location>
        <begin position="1"/>
        <end position="24"/>
    </location>
</feature>
<reference evidence="3" key="2">
    <citation type="submission" date="2021-04" db="EMBL/GenBank/DDBJ databases">
        <authorList>
            <person name="Podell S."/>
        </authorList>
    </citation>
    <scope>NUCLEOTIDE SEQUENCE</scope>
    <source>
        <strain evidence="3">Hildebrandi</strain>
    </source>
</reference>
<reference evidence="3" key="1">
    <citation type="journal article" date="2021" name="Sci. Rep.">
        <title>Diploid genomic architecture of Nitzschia inconspicua, an elite biomass production diatom.</title>
        <authorList>
            <person name="Oliver A."/>
            <person name="Podell S."/>
            <person name="Pinowska A."/>
            <person name="Traller J.C."/>
            <person name="Smith S.R."/>
            <person name="McClure R."/>
            <person name="Beliaev A."/>
            <person name="Bohutskyi P."/>
            <person name="Hill E.A."/>
            <person name="Rabines A."/>
            <person name="Zheng H."/>
            <person name="Allen L.Z."/>
            <person name="Kuo A."/>
            <person name="Grigoriev I.V."/>
            <person name="Allen A.E."/>
            <person name="Hazlebeck D."/>
            <person name="Allen E.E."/>
        </authorList>
    </citation>
    <scope>NUCLEOTIDE SEQUENCE</scope>
    <source>
        <strain evidence="3">Hildebrandi</strain>
    </source>
</reference>
<dbReference type="SMART" id="SM00698">
    <property type="entry name" value="MORN"/>
    <property type="match status" value="4"/>
</dbReference>
<keyword evidence="4" id="KW-1185">Reference proteome</keyword>
<dbReference type="PANTHER" id="PTHR43215:SF14">
    <property type="entry name" value="RADIAL SPOKE HEAD 1 HOMOLOG"/>
    <property type="match status" value="1"/>
</dbReference>